<evidence type="ECO:0000313" key="3">
    <source>
        <dbReference type="Proteomes" id="UP001470230"/>
    </source>
</evidence>
<dbReference type="Proteomes" id="UP001470230">
    <property type="component" value="Unassembled WGS sequence"/>
</dbReference>
<reference evidence="2 3" key="1">
    <citation type="submission" date="2024-04" db="EMBL/GenBank/DDBJ databases">
        <title>Tritrichomonas musculus Genome.</title>
        <authorList>
            <person name="Alves-Ferreira E."/>
            <person name="Grigg M."/>
            <person name="Lorenzi H."/>
            <person name="Galac M."/>
        </authorList>
    </citation>
    <scope>NUCLEOTIDE SEQUENCE [LARGE SCALE GENOMIC DNA]</scope>
    <source>
        <strain evidence="2 3">EAF2021</strain>
    </source>
</reference>
<feature type="compositionally biased region" description="Low complexity" evidence="1">
    <location>
        <begin position="128"/>
        <end position="143"/>
    </location>
</feature>
<gene>
    <name evidence="2" type="ORF">M9Y10_021686</name>
</gene>
<sequence>MEEIARKFEDLANKIPDYESDVCDAINCLERATFSGVDKGKVQLELAKTRIKEMDDLIAETLKLVPLSNEVNDRLMQCLVSFRPRLESHIEQLESLIENPPKESLFPPIDDSEIFPKEKQDTEDKETANNGDGNTNNQNADNQDNNDKQTIQSTENRVESNDTNLEQKADQLEKENEHQNN</sequence>
<feature type="region of interest" description="Disordered" evidence="1">
    <location>
        <begin position="98"/>
        <end position="181"/>
    </location>
</feature>
<keyword evidence="3" id="KW-1185">Reference proteome</keyword>
<organism evidence="2 3">
    <name type="scientific">Tritrichomonas musculus</name>
    <dbReference type="NCBI Taxonomy" id="1915356"/>
    <lineage>
        <taxon>Eukaryota</taxon>
        <taxon>Metamonada</taxon>
        <taxon>Parabasalia</taxon>
        <taxon>Tritrichomonadida</taxon>
        <taxon>Tritrichomonadidae</taxon>
        <taxon>Tritrichomonas</taxon>
    </lineage>
</organism>
<evidence type="ECO:0000313" key="2">
    <source>
        <dbReference type="EMBL" id="KAK8893269.1"/>
    </source>
</evidence>
<dbReference type="EMBL" id="JAPFFF010000003">
    <property type="protein sequence ID" value="KAK8893269.1"/>
    <property type="molecule type" value="Genomic_DNA"/>
</dbReference>
<evidence type="ECO:0000256" key="1">
    <source>
        <dbReference type="SAM" id="MobiDB-lite"/>
    </source>
</evidence>
<accession>A0ABR2KQD6</accession>
<name>A0ABR2KQD6_9EUKA</name>
<protein>
    <submittedName>
        <fullName evidence="2">Uncharacterized protein</fullName>
    </submittedName>
</protein>
<feature type="compositionally biased region" description="Basic and acidic residues" evidence="1">
    <location>
        <begin position="156"/>
        <end position="181"/>
    </location>
</feature>
<feature type="compositionally biased region" description="Basic and acidic residues" evidence="1">
    <location>
        <begin position="114"/>
        <end position="127"/>
    </location>
</feature>
<proteinExistence type="predicted"/>
<comment type="caution">
    <text evidence="2">The sequence shown here is derived from an EMBL/GenBank/DDBJ whole genome shotgun (WGS) entry which is preliminary data.</text>
</comment>